<organism evidence="2 3">
    <name type="scientific">Varunaivibrio sulfuroxidans</name>
    <dbReference type="NCBI Taxonomy" id="1773489"/>
    <lineage>
        <taxon>Bacteria</taxon>
        <taxon>Pseudomonadati</taxon>
        <taxon>Pseudomonadota</taxon>
        <taxon>Alphaproteobacteria</taxon>
        <taxon>Rhodospirillales</taxon>
        <taxon>Magnetovibrionaceae</taxon>
        <taxon>Varunaivibrio</taxon>
    </lineage>
</organism>
<dbReference type="PANTHER" id="PTHR45947:SF3">
    <property type="entry name" value="SULFOQUINOVOSYL TRANSFERASE SQD2"/>
    <property type="match status" value="1"/>
</dbReference>
<dbReference type="PANTHER" id="PTHR45947">
    <property type="entry name" value="SULFOQUINOVOSYL TRANSFERASE SQD2"/>
    <property type="match status" value="1"/>
</dbReference>
<evidence type="ECO:0000313" key="2">
    <source>
        <dbReference type="EMBL" id="TCS62112.1"/>
    </source>
</evidence>
<evidence type="ECO:0000313" key="3">
    <source>
        <dbReference type="Proteomes" id="UP000295304"/>
    </source>
</evidence>
<evidence type="ECO:0000259" key="1">
    <source>
        <dbReference type="Pfam" id="PF13439"/>
    </source>
</evidence>
<dbReference type="Gene3D" id="3.40.50.2000">
    <property type="entry name" value="Glycogen Phosphorylase B"/>
    <property type="match status" value="2"/>
</dbReference>
<dbReference type="EMBL" id="SLZW01000006">
    <property type="protein sequence ID" value="TCS62112.1"/>
    <property type="molecule type" value="Genomic_DNA"/>
</dbReference>
<name>A0A4R3J976_9PROT</name>
<dbReference type="InterPro" id="IPR028098">
    <property type="entry name" value="Glyco_trans_4-like_N"/>
</dbReference>
<dbReference type="SUPFAM" id="SSF53756">
    <property type="entry name" value="UDP-Glycosyltransferase/glycogen phosphorylase"/>
    <property type="match status" value="1"/>
</dbReference>
<protein>
    <submittedName>
        <fullName evidence="2">Glycosyltransferase involved in cell wall biosynthesis</fullName>
    </submittedName>
</protein>
<feature type="domain" description="Glycosyltransferase subfamily 4-like N-terminal" evidence="1">
    <location>
        <begin position="11"/>
        <end position="138"/>
    </location>
</feature>
<dbReference type="Pfam" id="PF13439">
    <property type="entry name" value="Glyco_transf_4"/>
    <property type="match status" value="1"/>
</dbReference>
<dbReference type="Proteomes" id="UP000295304">
    <property type="component" value="Unassembled WGS sequence"/>
</dbReference>
<dbReference type="InterPro" id="IPR050194">
    <property type="entry name" value="Glycosyltransferase_grp1"/>
</dbReference>
<dbReference type="CDD" id="cd03814">
    <property type="entry name" value="GT4-like"/>
    <property type="match status" value="1"/>
</dbReference>
<sequence length="323" mass="35800">MKEHGHEAVVIGPDRFSSIPCPTYPEIRLAIAPGGKLTKLIEDAMPAAIHIATEGPLGVAARRYCLKRGHPFTTAYHTRFPQYIHSRFRIPCAWSYRFLRWFHNPSSAIMVATQSIEDDLRARGFTRIRRWSRGVDTKMFHPRDKQFLSGPRPISLYVGRIAVEKNIDDFLSLDLPGTKYVVGDGPQMAHLQKRHPEVRFVGMKSGEDLARHYAAADVFVFPSRTDTFGLVLLEALASGVPVAAYPVAGPLDVIGGTDAGVLDEDLRTAVLKALGIPAETCRALAGRYSWAACTEQFIANLHPFENASVPIRREAEAPSMEKP</sequence>
<gene>
    <name evidence="2" type="ORF">EDD55_10667</name>
</gene>
<comment type="caution">
    <text evidence="2">The sequence shown here is derived from an EMBL/GenBank/DDBJ whole genome shotgun (WGS) entry which is preliminary data.</text>
</comment>
<proteinExistence type="predicted"/>
<dbReference type="Pfam" id="PF13692">
    <property type="entry name" value="Glyco_trans_1_4"/>
    <property type="match status" value="1"/>
</dbReference>
<keyword evidence="3" id="KW-1185">Reference proteome</keyword>
<dbReference type="GO" id="GO:0016757">
    <property type="term" value="F:glycosyltransferase activity"/>
    <property type="evidence" value="ECO:0007669"/>
    <property type="project" value="TreeGrafter"/>
</dbReference>
<dbReference type="AlphaFoldDB" id="A0A4R3J976"/>
<reference evidence="2 3" key="1">
    <citation type="submission" date="2019-03" db="EMBL/GenBank/DDBJ databases">
        <title>Genomic Encyclopedia of Type Strains, Phase IV (KMG-IV): sequencing the most valuable type-strain genomes for metagenomic binning, comparative biology and taxonomic classification.</title>
        <authorList>
            <person name="Goeker M."/>
        </authorList>
    </citation>
    <scope>NUCLEOTIDE SEQUENCE [LARGE SCALE GENOMIC DNA]</scope>
    <source>
        <strain evidence="2 3">DSM 101688</strain>
    </source>
</reference>
<keyword evidence="2" id="KW-0808">Transferase</keyword>
<accession>A0A4R3J976</accession>